<feature type="transmembrane region" description="Helical" evidence="2">
    <location>
        <begin position="504"/>
        <end position="523"/>
    </location>
</feature>
<dbReference type="AlphaFoldDB" id="A0A9W8DUY0"/>
<dbReference type="OrthoDB" id="2381376at2759"/>
<gene>
    <name evidence="3" type="ORF">IWQ60_003289</name>
</gene>
<sequence>MLESTTVAQGHILDELKHKLALDRDRSRATGEQLVDRLHEEFTSLLHQLDEAAAQLTGEARTRYESAKARLEAADRNGAPYDRLKVDAQYVLEDVRDLAREKTGRAQHVVGQKAQEAKHYVGQKAYGAKHFADEKVHDAQYYADQRAQQATNYAGEKLQDARYYAGEKAEEAQMYAGEKAGNLKDYAAGQLYSAADYAGGKFEEVKGAAYDTAEALKGQATSYADAKATQASDAANQAKTAATRAGRAGYEEVTGFWGRLGDYLPGLGHLLNRHPSASDLTRCPCHRDPDYHHRVGPTGGAIPPAEPALPACTHGAWLGGDSTSDLQQRVCNQAPAFAQRETTGESLSPEVYFNQMRALLDTQYQALREAALPGDQHDHKVAAPRPVLRLGGGRLALPNAPVSAFYTALLGTYFLVLLRRLSNHRRELDVRRRLLHGSVAEAAGTGPALNTRRASRDYLPVAQASLAFERHFSALSGAVTSLAQLAVVAPVTAVLLLIMELNGYARTLLHALFMMLVVGAAMVGQTPSPRLTTTPTATTGSHSESVEPSPLGSPSRRTTRQSSSSAKVARDNGEDNSTSDDDDNEKSDLLHHHHYLHHHPHVPSAREVLDEVSTVASSTAAGQWLTKTVAAVALASTVYTTLTGHVWWTCV</sequence>
<keyword evidence="2" id="KW-0812">Transmembrane</keyword>
<dbReference type="PANTHER" id="PTHR47372:SF11">
    <property type="entry name" value="RE19971P"/>
    <property type="match status" value="1"/>
</dbReference>
<feature type="compositionally biased region" description="Low complexity" evidence="1">
    <location>
        <begin position="526"/>
        <end position="539"/>
    </location>
</feature>
<organism evidence="3 4">
    <name type="scientific">Tieghemiomyces parasiticus</name>
    <dbReference type="NCBI Taxonomy" id="78921"/>
    <lineage>
        <taxon>Eukaryota</taxon>
        <taxon>Fungi</taxon>
        <taxon>Fungi incertae sedis</taxon>
        <taxon>Zoopagomycota</taxon>
        <taxon>Kickxellomycotina</taxon>
        <taxon>Dimargaritomycetes</taxon>
        <taxon>Dimargaritales</taxon>
        <taxon>Dimargaritaceae</taxon>
        <taxon>Tieghemiomyces</taxon>
    </lineage>
</organism>
<dbReference type="EMBL" id="JANBPT010000138">
    <property type="protein sequence ID" value="KAJ1927034.1"/>
    <property type="molecule type" value="Genomic_DNA"/>
</dbReference>
<reference evidence="3" key="1">
    <citation type="submission" date="2022-07" db="EMBL/GenBank/DDBJ databases">
        <title>Phylogenomic reconstructions and comparative analyses of Kickxellomycotina fungi.</title>
        <authorList>
            <person name="Reynolds N.K."/>
            <person name="Stajich J.E."/>
            <person name="Barry K."/>
            <person name="Grigoriev I.V."/>
            <person name="Crous P."/>
            <person name="Smith M.E."/>
        </authorList>
    </citation>
    <scope>NUCLEOTIDE SEQUENCE</scope>
    <source>
        <strain evidence="3">RSA 861</strain>
    </source>
</reference>
<evidence type="ECO:0000256" key="2">
    <source>
        <dbReference type="SAM" id="Phobius"/>
    </source>
</evidence>
<feature type="region of interest" description="Disordered" evidence="1">
    <location>
        <begin position="526"/>
        <end position="587"/>
    </location>
</feature>
<keyword evidence="2" id="KW-1133">Transmembrane helix</keyword>
<comment type="caution">
    <text evidence="3">The sequence shown here is derived from an EMBL/GenBank/DDBJ whole genome shotgun (WGS) entry which is preliminary data.</text>
</comment>
<evidence type="ECO:0000313" key="3">
    <source>
        <dbReference type="EMBL" id="KAJ1927034.1"/>
    </source>
</evidence>
<proteinExistence type="predicted"/>
<name>A0A9W8DUY0_9FUNG</name>
<protein>
    <submittedName>
        <fullName evidence="3">Uncharacterized protein</fullName>
    </submittedName>
</protein>
<dbReference type="Gene3D" id="6.10.140.1430">
    <property type="match status" value="2"/>
</dbReference>
<keyword evidence="2" id="KW-0472">Membrane</keyword>
<feature type="transmembrane region" description="Helical" evidence="2">
    <location>
        <begin position="474"/>
        <end position="498"/>
    </location>
</feature>
<feature type="transmembrane region" description="Helical" evidence="2">
    <location>
        <begin position="404"/>
        <end position="422"/>
    </location>
</feature>
<feature type="compositionally biased region" description="Low complexity" evidence="1">
    <location>
        <begin position="553"/>
        <end position="565"/>
    </location>
</feature>
<evidence type="ECO:0000256" key="1">
    <source>
        <dbReference type="SAM" id="MobiDB-lite"/>
    </source>
</evidence>
<accession>A0A9W8DUY0</accession>
<dbReference type="Proteomes" id="UP001150569">
    <property type="component" value="Unassembled WGS sequence"/>
</dbReference>
<dbReference type="PANTHER" id="PTHR47372">
    <property type="entry name" value="DAUER UP-REGULATED-RELATED"/>
    <property type="match status" value="1"/>
</dbReference>
<keyword evidence="4" id="KW-1185">Reference proteome</keyword>
<evidence type="ECO:0000313" key="4">
    <source>
        <dbReference type="Proteomes" id="UP001150569"/>
    </source>
</evidence>